<feature type="compositionally biased region" description="Polar residues" evidence="1">
    <location>
        <begin position="145"/>
        <end position="160"/>
    </location>
</feature>
<organism evidence="3 4">
    <name type="scientific">Colocasia esculenta</name>
    <name type="common">Wild taro</name>
    <name type="synonym">Arum esculentum</name>
    <dbReference type="NCBI Taxonomy" id="4460"/>
    <lineage>
        <taxon>Eukaryota</taxon>
        <taxon>Viridiplantae</taxon>
        <taxon>Streptophyta</taxon>
        <taxon>Embryophyta</taxon>
        <taxon>Tracheophyta</taxon>
        <taxon>Spermatophyta</taxon>
        <taxon>Magnoliopsida</taxon>
        <taxon>Liliopsida</taxon>
        <taxon>Araceae</taxon>
        <taxon>Aroideae</taxon>
        <taxon>Colocasieae</taxon>
        <taxon>Colocasia</taxon>
    </lineage>
</organism>
<reference evidence="3" key="1">
    <citation type="submission" date="2017-07" db="EMBL/GenBank/DDBJ databases">
        <title>Taro Niue Genome Assembly and Annotation.</title>
        <authorList>
            <person name="Atibalentja N."/>
            <person name="Keating K."/>
            <person name="Fields C.J."/>
        </authorList>
    </citation>
    <scope>NUCLEOTIDE SEQUENCE</scope>
    <source>
        <strain evidence="3">Niue_2</strain>
        <tissue evidence="3">Leaf</tissue>
    </source>
</reference>
<comment type="caution">
    <text evidence="3">The sequence shown here is derived from an EMBL/GenBank/DDBJ whole genome shotgun (WGS) entry which is preliminary data.</text>
</comment>
<feature type="region of interest" description="Disordered" evidence="1">
    <location>
        <begin position="133"/>
        <end position="168"/>
    </location>
</feature>
<feature type="transmembrane region" description="Helical" evidence="2">
    <location>
        <begin position="16"/>
        <end position="37"/>
    </location>
</feature>
<keyword evidence="2" id="KW-0812">Transmembrane</keyword>
<evidence type="ECO:0000256" key="2">
    <source>
        <dbReference type="SAM" id="Phobius"/>
    </source>
</evidence>
<feature type="compositionally biased region" description="Basic and acidic residues" evidence="1">
    <location>
        <begin position="134"/>
        <end position="144"/>
    </location>
</feature>
<evidence type="ECO:0000313" key="3">
    <source>
        <dbReference type="EMBL" id="MQL77762.1"/>
    </source>
</evidence>
<sequence>MTALCRKQARFGCPSIFMFGFASHLLQIVSMLGIVSYRTFHGRRVLVYLGTSSGYAVVWLKRVSVLVGPALGSQFLTTWIAPTRITARAAYQVLKVAIRYAIEIKAEEECDIPQNGADASILKNSVLPSYIEENSEKHKLENHNKTSALSHFNGKLQSTQHPDERKRG</sequence>
<protein>
    <submittedName>
        <fullName evidence="3">Uncharacterized protein</fullName>
    </submittedName>
</protein>
<keyword evidence="2" id="KW-1133">Transmembrane helix</keyword>
<evidence type="ECO:0000256" key="1">
    <source>
        <dbReference type="SAM" id="MobiDB-lite"/>
    </source>
</evidence>
<dbReference type="Proteomes" id="UP000652761">
    <property type="component" value="Unassembled WGS sequence"/>
</dbReference>
<keyword evidence="2" id="KW-0472">Membrane</keyword>
<name>A0A843TY84_COLES</name>
<dbReference type="EMBL" id="NMUH01000365">
    <property type="protein sequence ID" value="MQL77762.1"/>
    <property type="molecule type" value="Genomic_DNA"/>
</dbReference>
<keyword evidence="4" id="KW-1185">Reference proteome</keyword>
<gene>
    <name evidence="3" type="ORF">Taro_010172</name>
</gene>
<evidence type="ECO:0000313" key="4">
    <source>
        <dbReference type="Proteomes" id="UP000652761"/>
    </source>
</evidence>
<accession>A0A843TY84</accession>
<dbReference type="AlphaFoldDB" id="A0A843TY84"/>
<proteinExistence type="predicted"/>